<evidence type="ECO:0000259" key="5">
    <source>
        <dbReference type="Pfam" id="PF00588"/>
    </source>
</evidence>
<dbReference type="SUPFAM" id="SSF75217">
    <property type="entry name" value="alpha/beta knot"/>
    <property type="match status" value="1"/>
</dbReference>
<protein>
    <submittedName>
        <fullName evidence="6">SpoU rRNA methylase family protein</fullName>
    </submittedName>
</protein>
<evidence type="ECO:0000256" key="4">
    <source>
        <dbReference type="SAM" id="Phobius"/>
    </source>
</evidence>
<reference evidence="6 7" key="1">
    <citation type="submission" date="2019-03" db="EMBL/GenBank/DDBJ databases">
        <title>Genomic Encyclopedia of Type Strains, Phase IV (KMG-IV): sequencing the most valuable type-strain genomes for metagenomic binning, comparative biology and taxonomic classification.</title>
        <authorList>
            <person name="Goeker M."/>
        </authorList>
    </citation>
    <scope>NUCLEOTIDE SEQUENCE [LARGE SCALE GENOMIC DNA]</scope>
    <source>
        <strain evidence="6 7">DSM 101688</strain>
    </source>
</reference>
<evidence type="ECO:0000313" key="6">
    <source>
        <dbReference type="EMBL" id="TCS64783.1"/>
    </source>
</evidence>
<dbReference type="EMBL" id="SLZW01000001">
    <property type="protein sequence ID" value="TCS64783.1"/>
    <property type="molecule type" value="Genomic_DNA"/>
</dbReference>
<dbReference type="RefSeq" id="WP_132937891.1">
    <property type="nucleotide sequence ID" value="NZ_CP119676.1"/>
</dbReference>
<evidence type="ECO:0000256" key="3">
    <source>
        <dbReference type="SAM" id="MobiDB-lite"/>
    </source>
</evidence>
<keyword evidence="2" id="KW-0808">Transferase</keyword>
<dbReference type="PANTHER" id="PTHR43191:SF7">
    <property type="entry name" value="OBP33PEP LIKE PROTEIN"/>
    <property type="match status" value="1"/>
</dbReference>
<keyword evidence="7" id="KW-1185">Reference proteome</keyword>
<keyword evidence="1 6" id="KW-0489">Methyltransferase</keyword>
<keyword evidence="4" id="KW-0472">Membrane</keyword>
<dbReference type="CDD" id="cd18098">
    <property type="entry name" value="SpoU-like"/>
    <property type="match status" value="1"/>
</dbReference>
<feature type="region of interest" description="Disordered" evidence="3">
    <location>
        <begin position="175"/>
        <end position="197"/>
    </location>
</feature>
<dbReference type="Pfam" id="PF00588">
    <property type="entry name" value="SpoU_methylase"/>
    <property type="match status" value="1"/>
</dbReference>
<dbReference type="InterPro" id="IPR029028">
    <property type="entry name" value="Alpha/beta_knot_MTases"/>
</dbReference>
<keyword evidence="4" id="KW-0812">Transmembrane</keyword>
<dbReference type="OrthoDB" id="4578643at2"/>
<evidence type="ECO:0000313" key="7">
    <source>
        <dbReference type="Proteomes" id="UP000295304"/>
    </source>
</evidence>
<evidence type="ECO:0000256" key="2">
    <source>
        <dbReference type="ARBA" id="ARBA00022679"/>
    </source>
</evidence>
<organism evidence="6 7">
    <name type="scientific">Varunaivibrio sulfuroxidans</name>
    <dbReference type="NCBI Taxonomy" id="1773489"/>
    <lineage>
        <taxon>Bacteria</taxon>
        <taxon>Pseudomonadati</taxon>
        <taxon>Pseudomonadota</taxon>
        <taxon>Alphaproteobacteria</taxon>
        <taxon>Rhodospirillales</taxon>
        <taxon>Magnetovibrionaceae</taxon>
        <taxon>Varunaivibrio</taxon>
    </lineage>
</organism>
<dbReference type="InterPro" id="IPR051259">
    <property type="entry name" value="rRNA_Methyltransferase"/>
</dbReference>
<dbReference type="GO" id="GO:0008173">
    <property type="term" value="F:RNA methyltransferase activity"/>
    <property type="evidence" value="ECO:0007669"/>
    <property type="project" value="InterPro"/>
</dbReference>
<dbReference type="PANTHER" id="PTHR43191">
    <property type="entry name" value="RRNA METHYLTRANSFERASE 3"/>
    <property type="match status" value="1"/>
</dbReference>
<dbReference type="InterPro" id="IPR029026">
    <property type="entry name" value="tRNA_m1G_MTases_N"/>
</dbReference>
<gene>
    <name evidence="6" type="ORF">EDD55_101112</name>
</gene>
<sequence length="197" mass="21313">MRGYFAIGAERINKAMNVGAIFRTAHAFGASFVFTVAGDYARPRMKRADTSDAAGHVPYYAFPDLDHMILPAGCTLVGIELTDDAVDLPSFTHPGRAAYVLGPERGSLSPEMTARCAHIIKIPTRFCINVSLAAAIVMYDRTIALGRFAPRPMRPGGPTEDLPEHVHGGPIFRTRAEPFREAAPTGPGFDDPSLEKT</sequence>
<keyword evidence="4" id="KW-1133">Transmembrane helix</keyword>
<feature type="domain" description="tRNA/rRNA methyltransferase SpoU type" evidence="5">
    <location>
        <begin position="7"/>
        <end position="139"/>
    </location>
</feature>
<comment type="caution">
    <text evidence="6">The sequence shown here is derived from an EMBL/GenBank/DDBJ whole genome shotgun (WGS) entry which is preliminary data.</text>
</comment>
<dbReference type="Proteomes" id="UP000295304">
    <property type="component" value="Unassembled WGS sequence"/>
</dbReference>
<dbReference type="InterPro" id="IPR001537">
    <property type="entry name" value="SpoU_MeTrfase"/>
</dbReference>
<dbReference type="GO" id="GO:0003723">
    <property type="term" value="F:RNA binding"/>
    <property type="evidence" value="ECO:0007669"/>
    <property type="project" value="InterPro"/>
</dbReference>
<name>A0A4R3JHG4_9PROT</name>
<evidence type="ECO:0000256" key="1">
    <source>
        <dbReference type="ARBA" id="ARBA00022603"/>
    </source>
</evidence>
<dbReference type="AlphaFoldDB" id="A0A4R3JHG4"/>
<dbReference type="GO" id="GO:0032259">
    <property type="term" value="P:methylation"/>
    <property type="evidence" value="ECO:0007669"/>
    <property type="project" value="UniProtKB-KW"/>
</dbReference>
<dbReference type="Gene3D" id="3.40.1280.10">
    <property type="match status" value="1"/>
</dbReference>
<feature type="transmembrane region" description="Helical" evidence="4">
    <location>
        <begin position="20"/>
        <end position="41"/>
    </location>
</feature>
<dbReference type="GO" id="GO:0006396">
    <property type="term" value="P:RNA processing"/>
    <property type="evidence" value="ECO:0007669"/>
    <property type="project" value="InterPro"/>
</dbReference>
<accession>A0A4R3JHG4</accession>
<proteinExistence type="predicted"/>